<name>F8N8S8_9BACT</name>
<evidence type="ECO:0000313" key="1">
    <source>
        <dbReference type="EMBL" id="EGN57673.1"/>
    </source>
</evidence>
<accession>F8N8S8</accession>
<proteinExistence type="predicted"/>
<reference evidence="2" key="1">
    <citation type="journal article" date="2011" name="Stand. Genomic Sci.">
        <title>Non-contiguous finished genome sequence of the opportunistic oral pathogen Prevotella multisaccharivorax type strain (PPPA20).</title>
        <authorList>
            <person name="Pati A."/>
            <person name="Gronow S."/>
            <person name="Lu M."/>
            <person name="Lapidus A."/>
            <person name="Nolan M."/>
            <person name="Lucas S."/>
            <person name="Hammon N."/>
            <person name="Deshpande S."/>
            <person name="Cheng J.F."/>
            <person name="Tapia R."/>
            <person name="Han C."/>
            <person name="Goodwin L."/>
            <person name="Pitluck S."/>
            <person name="Liolios K."/>
            <person name="Pagani I."/>
            <person name="Mavromatis K."/>
            <person name="Mikhailova N."/>
            <person name="Huntemann M."/>
            <person name="Chen A."/>
            <person name="Palaniappan K."/>
            <person name="Land M."/>
            <person name="Hauser L."/>
            <person name="Detter J.C."/>
            <person name="Brambilla E.M."/>
            <person name="Rohde M."/>
            <person name="Goker M."/>
            <person name="Woyke T."/>
            <person name="Bristow J."/>
            <person name="Eisen J.A."/>
            <person name="Markowitz V."/>
            <person name="Hugenholtz P."/>
            <person name="Kyrpides N.C."/>
            <person name="Klenk H.P."/>
            <person name="Ivanova N."/>
        </authorList>
    </citation>
    <scope>NUCLEOTIDE SEQUENCE [LARGE SCALE GENOMIC DNA]</scope>
    <source>
        <strain evidence="2">DSM 17128</strain>
    </source>
</reference>
<dbReference type="RefSeq" id="WP_007575397.1">
    <property type="nucleotide sequence ID" value="NZ_BPTS01000002.1"/>
</dbReference>
<organism evidence="1 2">
    <name type="scientific">Hallella multisaccharivorax DSM 17128</name>
    <dbReference type="NCBI Taxonomy" id="688246"/>
    <lineage>
        <taxon>Bacteria</taxon>
        <taxon>Pseudomonadati</taxon>
        <taxon>Bacteroidota</taxon>
        <taxon>Bacteroidia</taxon>
        <taxon>Bacteroidales</taxon>
        <taxon>Prevotellaceae</taxon>
        <taxon>Hallella</taxon>
    </lineage>
</organism>
<dbReference type="STRING" id="688246.Premu_2288"/>
<dbReference type="SUPFAM" id="SSF55729">
    <property type="entry name" value="Acyl-CoA N-acyltransferases (Nat)"/>
    <property type="match status" value="1"/>
</dbReference>
<keyword evidence="2" id="KW-1185">Reference proteome</keyword>
<dbReference type="EMBL" id="GL945017">
    <property type="protein sequence ID" value="EGN57673.1"/>
    <property type="molecule type" value="Genomic_DNA"/>
</dbReference>
<dbReference type="OrthoDB" id="5798235at2"/>
<dbReference type="Gene3D" id="3.40.630.30">
    <property type="match status" value="1"/>
</dbReference>
<evidence type="ECO:0000313" key="2">
    <source>
        <dbReference type="Proteomes" id="UP000002772"/>
    </source>
</evidence>
<dbReference type="InterPro" id="IPR016181">
    <property type="entry name" value="Acyl_CoA_acyltransferase"/>
</dbReference>
<dbReference type="HOGENOM" id="CLU_1303977_0_0_10"/>
<dbReference type="eggNOG" id="ENOG5032Y2W">
    <property type="taxonomic scope" value="Bacteria"/>
</dbReference>
<gene>
    <name evidence="1" type="ORF">Premu_2288</name>
</gene>
<evidence type="ECO:0008006" key="3">
    <source>
        <dbReference type="Google" id="ProtNLM"/>
    </source>
</evidence>
<dbReference type="AlphaFoldDB" id="F8N8S8"/>
<protein>
    <recommendedName>
        <fullName evidence="3">N-acetyltransferase domain-containing protein</fullName>
    </recommendedName>
</protein>
<sequence length="198" mass="23246">MLYQLAHFLRDHLPLVWNGADWLNGQLFAIRYGHRLRAVTADWGKELPYAIVPLHDCATVDVVAFFARQPEEAFRFFHPHGFDNRSIRQLQRNPAFLAYMIQSTGEIGQKDYIGYFFLRSFFWGKCFRGRMVDIRWRGRGLGTQLNRWMNHLGFGLGMRIFETVSRENMASYKSAMAASRCKVIKELKDNDLYLEILQ</sequence>
<dbReference type="Proteomes" id="UP000002772">
    <property type="component" value="Unassembled WGS sequence"/>
</dbReference>